<feature type="domain" description="AAA+ ATPase" evidence="2">
    <location>
        <begin position="155"/>
        <end position="323"/>
    </location>
</feature>
<evidence type="ECO:0000313" key="4">
    <source>
        <dbReference type="Proteomes" id="UP000789831"/>
    </source>
</evidence>
<protein>
    <submittedName>
        <fullName evidence="3">7485_t:CDS:1</fullName>
    </submittedName>
</protein>
<dbReference type="GO" id="GO:0005524">
    <property type="term" value="F:ATP binding"/>
    <property type="evidence" value="ECO:0007669"/>
    <property type="project" value="InterPro"/>
</dbReference>
<organism evidence="3 4">
    <name type="scientific">Ambispora gerdemannii</name>
    <dbReference type="NCBI Taxonomy" id="144530"/>
    <lineage>
        <taxon>Eukaryota</taxon>
        <taxon>Fungi</taxon>
        <taxon>Fungi incertae sedis</taxon>
        <taxon>Mucoromycota</taxon>
        <taxon>Glomeromycotina</taxon>
        <taxon>Glomeromycetes</taxon>
        <taxon>Archaeosporales</taxon>
        <taxon>Ambisporaceae</taxon>
        <taxon>Ambispora</taxon>
    </lineage>
</organism>
<name>A0A9N9CNI4_9GLOM</name>
<keyword evidence="1" id="KW-0472">Membrane</keyword>
<dbReference type="AlphaFoldDB" id="A0A9N9CNI4"/>
<evidence type="ECO:0000313" key="3">
    <source>
        <dbReference type="EMBL" id="CAG8607494.1"/>
    </source>
</evidence>
<evidence type="ECO:0000259" key="2">
    <source>
        <dbReference type="SMART" id="SM00382"/>
    </source>
</evidence>
<keyword evidence="1" id="KW-1133">Transmembrane helix</keyword>
<dbReference type="PANTHER" id="PTHR36168">
    <property type="entry name" value="CHROMOSOME 1, WHOLE GENOME SHOTGUN SEQUENCE"/>
    <property type="match status" value="1"/>
</dbReference>
<gene>
    <name evidence="3" type="ORF">AGERDE_LOCUS9418</name>
</gene>
<dbReference type="SUPFAM" id="SSF52540">
    <property type="entry name" value="P-loop containing nucleoside triphosphate hydrolases"/>
    <property type="match status" value="1"/>
</dbReference>
<dbReference type="OrthoDB" id="511599at2759"/>
<dbReference type="Gene3D" id="3.40.50.300">
    <property type="entry name" value="P-loop containing nucleotide triphosphate hydrolases"/>
    <property type="match status" value="1"/>
</dbReference>
<dbReference type="Proteomes" id="UP000789831">
    <property type="component" value="Unassembled WGS sequence"/>
</dbReference>
<dbReference type="InterPro" id="IPR011579">
    <property type="entry name" value="ATPase_dom"/>
</dbReference>
<sequence length="464" mass="52608">MSSNITRCLCRSVLPSRFVTRQVLFLQPPKFALRNSRPDLFQSSFSRTFTNPAPNESEKSKSASLTWKKWILARTYLGSINWKGLWGLVLGSGALVFAGDLIYLGWVTQSNERRVNKTLEKGTQPETEVSNDKLIPRPEVVERLKNLFQPDEDHSYYHVICGEHGTGKTTLTAKVAREIGKGVIYVDVPANFNKLGEEFGKALNFIFDEDAMLTLRLKRKFFGDSKDELGNSKWERAMDAFKRASEVYKAKHGKPPIIIYDNVSRLVNKNPEILDILQDDAKDNADRRKYIVVFVSSEGSVPRRMESRSAWSRADQPVMEIGDLSEKESMEYLIDKRKINSVEAKKLYDLVGGRIVELKATADKFLAGQSFEIIKESILTKVKKKFDSAKLLRNQAHHEAGKRVIHALLNSEEIDTDVFFNDEEYGEVLGANVFAYHPSRDTVSFQSQSGSKALDQVKMNVPIL</sequence>
<keyword evidence="4" id="KW-1185">Reference proteome</keyword>
<dbReference type="PANTHER" id="PTHR36168:SF1">
    <property type="entry name" value="ORC1-LIKE AAA ATPASE DOMAIN-CONTAINING PROTEIN"/>
    <property type="match status" value="1"/>
</dbReference>
<accession>A0A9N9CNI4</accession>
<dbReference type="SMART" id="SM00382">
    <property type="entry name" value="AAA"/>
    <property type="match status" value="1"/>
</dbReference>
<comment type="caution">
    <text evidence="3">The sequence shown here is derived from an EMBL/GenBank/DDBJ whole genome shotgun (WGS) entry which is preliminary data.</text>
</comment>
<feature type="transmembrane region" description="Helical" evidence="1">
    <location>
        <begin position="84"/>
        <end position="106"/>
    </location>
</feature>
<reference evidence="3" key="1">
    <citation type="submission" date="2021-06" db="EMBL/GenBank/DDBJ databases">
        <authorList>
            <person name="Kallberg Y."/>
            <person name="Tangrot J."/>
            <person name="Rosling A."/>
        </authorList>
    </citation>
    <scope>NUCLEOTIDE SEQUENCE</scope>
    <source>
        <strain evidence="3">MT106</strain>
    </source>
</reference>
<dbReference type="InterPro" id="IPR003593">
    <property type="entry name" value="AAA+_ATPase"/>
</dbReference>
<dbReference type="EMBL" id="CAJVPL010002345">
    <property type="protein sequence ID" value="CAG8607494.1"/>
    <property type="molecule type" value="Genomic_DNA"/>
</dbReference>
<dbReference type="Pfam" id="PF01637">
    <property type="entry name" value="ATPase_2"/>
    <property type="match status" value="1"/>
</dbReference>
<keyword evidence="1" id="KW-0812">Transmembrane</keyword>
<proteinExistence type="predicted"/>
<evidence type="ECO:0000256" key="1">
    <source>
        <dbReference type="SAM" id="Phobius"/>
    </source>
</evidence>
<dbReference type="InterPro" id="IPR027417">
    <property type="entry name" value="P-loop_NTPase"/>
</dbReference>